<dbReference type="Proteomes" id="UP000325081">
    <property type="component" value="Unassembled WGS sequence"/>
</dbReference>
<evidence type="ECO:0000313" key="1">
    <source>
        <dbReference type="EMBL" id="GER56287.1"/>
    </source>
</evidence>
<accession>A0A5A7RGD8</accession>
<sequence>MSSFSHVASLMSSQVLVTHVAVSKRLSSYDPKPYPNPNSQTTQNYNLFKSPTLSQKSLHKRHQRVDIPLLRRILNGPRRVLGKENNRWETPEPELPFRKPFLLLPIRPKLPHPNSRPHQSPRHLIIRPFHRPAKPAPRRVHHNHPSLPPILHSQKILHSGPAQTNHILALKKIRPVRVGPTFQIQTLFFFLDVALVEPTLLGLSILPPPPTLPLVLTWQNRPRARLATDRDVPLRV</sequence>
<name>A0A5A7RGD8_STRAF</name>
<evidence type="ECO:0000313" key="2">
    <source>
        <dbReference type="Proteomes" id="UP000325081"/>
    </source>
</evidence>
<organism evidence="1 2">
    <name type="scientific">Striga asiatica</name>
    <name type="common">Asiatic witchweed</name>
    <name type="synonym">Buchnera asiatica</name>
    <dbReference type="NCBI Taxonomy" id="4170"/>
    <lineage>
        <taxon>Eukaryota</taxon>
        <taxon>Viridiplantae</taxon>
        <taxon>Streptophyta</taxon>
        <taxon>Embryophyta</taxon>
        <taxon>Tracheophyta</taxon>
        <taxon>Spermatophyta</taxon>
        <taxon>Magnoliopsida</taxon>
        <taxon>eudicotyledons</taxon>
        <taxon>Gunneridae</taxon>
        <taxon>Pentapetalae</taxon>
        <taxon>asterids</taxon>
        <taxon>lamiids</taxon>
        <taxon>Lamiales</taxon>
        <taxon>Orobanchaceae</taxon>
        <taxon>Buchnereae</taxon>
        <taxon>Striga</taxon>
    </lineage>
</organism>
<keyword evidence="2" id="KW-1185">Reference proteome</keyword>
<reference evidence="2" key="1">
    <citation type="journal article" date="2019" name="Curr. Biol.">
        <title>Genome Sequence of Striga asiatica Provides Insight into the Evolution of Plant Parasitism.</title>
        <authorList>
            <person name="Yoshida S."/>
            <person name="Kim S."/>
            <person name="Wafula E.K."/>
            <person name="Tanskanen J."/>
            <person name="Kim Y.M."/>
            <person name="Honaas L."/>
            <person name="Yang Z."/>
            <person name="Spallek T."/>
            <person name="Conn C.E."/>
            <person name="Ichihashi Y."/>
            <person name="Cheong K."/>
            <person name="Cui S."/>
            <person name="Der J.P."/>
            <person name="Gundlach H."/>
            <person name="Jiao Y."/>
            <person name="Hori C."/>
            <person name="Ishida J.K."/>
            <person name="Kasahara H."/>
            <person name="Kiba T."/>
            <person name="Kim M.S."/>
            <person name="Koo N."/>
            <person name="Laohavisit A."/>
            <person name="Lee Y.H."/>
            <person name="Lumba S."/>
            <person name="McCourt P."/>
            <person name="Mortimer J.C."/>
            <person name="Mutuku J.M."/>
            <person name="Nomura T."/>
            <person name="Sasaki-Sekimoto Y."/>
            <person name="Seto Y."/>
            <person name="Wang Y."/>
            <person name="Wakatake T."/>
            <person name="Sakakibara H."/>
            <person name="Demura T."/>
            <person name="Yamaguchi S."/>
            <person name="Yoneyama K."/>
            <person name="Manabe R.I."/>
            <person name="Nelson D.C."/>
            <person name="Schulman A.H."/>
            <person name="Timko M.P."/>
            <person name="dePamphilis C.W."/>
            <person name="Choi D."/>
            <person name="Shirasu K."/>
        </authorList>
    </citation>
    <scope>NUCLEOTIDE SEQUENCE [LARGE SCALE GENOMIC DNA]</scope>
    <source>
        <strain evidence="2">cv. UVA1</strain>
    </source>
</reference>
<protein>
    <submittedName>
        <fullName evidence="1">F-box family protein</fullName>
    </submittedName>
</protein>
<dbReference type="EMBL" id="BKCP01012625">
    <property type="protein sequence ID" value="GER56287.1"/>
    <property type="molecule type" value="Genomic_DNA"/>
</dbReference>
<comment type="caution">
    <text evidence="1">The sequence shown here is derived from an EMBL/GenBank/DDBJ whole genome shotgun (WGS) entry which is preliminary data.</text>
</comment>
<proteinExistence type="predicted"/>
<dbReference type="AlphaFoldDB" id="A0A5A7RGD8"/>
<gene>
    <name evidence="1" type="ORF">STAS_34018</name>
</gene>